<dbReference type="SUPFAM" id="SSF56281">
    <property type="entry name" value="Metallo-hydrolase/oxidoreductase"/>
    <property type="match status" value="1"/>
</dbReference>
<dbReference type="InterPro" id="IPR036866">
    <property type="entry name" value="RibonucZ/Hydroxyglut_hydro"/>
</dbReference>
<dbReference type="EMBL" id="JACBAF010002256">
    <property type="protein sequence ID" value="KAF7160863.1"/>
    <property type="molecule type" value="Genomic_DNA"/>
</dbReference>
<gene>
    <name evidence="1" type="ORF">CNMCM5793_000021</name>
    <name evidence="2" type="ORF">CNMCM6106_008224</name>
</gene>
<dbReference type="PANTHER" id="PTHR33835:SF1">
    <property type="entry name" value="METALLO-BETA-LACTAMASE DOMAIN-CONTAINING PROTEIN"/>
    <property type="match status" value="1"/>
</dbReference>
<dbReference type="AlphaFoldDB" id="A0A8H6PV11"/>
<evidence type="ECO:0000313" key="3">
    <source>
        <dbReference type="Proteomes" id="UP000630445"/>
    </source>
</evidence>
<protein>
    <recommendedName>
        <fullName evidence="5">Beta-lactamase-like protein</fullName>
    </recommendedName>
</protein>
<dbReference type="EMBL" id="JACBAD010002031">
    <property type="protein sequence ID" value="KAF7122066.1"/>
    <property type="molecule type" value="Genomic_DNA"/>
</dbReference>
<dbReference type="Proteomes" id="UP000630445">
    <property type="component" value="Unassembled WGS sequence"/>
</dbReference>
<evidence type="ECO:0000313" key="2">
    <source>
        <dbReference type="EMBL" id="KAF7160863.1"/>
    </source>
</evidence>
<comment type="caution">
    <text evidence="2">The sequence shown here is derived from an EMBL/GenBank/DDBJ whole genome shotgun (WGS) entry which is preliminary data.</text>
</comment>
<evidence type="ECO:0000313" key="4">
    <source>
        <dbReference type="Proteomes" id="UP000662466"/>
    </source>
</evidence>
<name>A0A8H6PV11_9EURO</name>
<sequence length="274" mass="31066">MSSNLFPGDPSKVMVVRKVTSEITTFSVPFSRFGLLKFGGRGTLVKLRTGSLAIISPVALTPEVQQIITSLGGKLQYIIAPDTEHHLHITTWKRAFPDAKILAPEGLYEKRQTSPSGAYTDSPFDHIFTAHNKHTLRISDEFHEDFNVEYIDGHSNREIVLCHKPSQTLIEADLLFNLPCVEQYTRSEESATAGLLNRVFMPLLQARASPPTGHRRFAWYVLSKADRKSFAESVRRIYTWDFDRVIPCHGDVIEEGGKEVFRGVFEWFLGERED</sequence>
<proteinExistence type="predicted"/>
<dbReference type="OrthoDB" id="421671at2759"/>
<dbReference type="Gene3D" id="3.60.15.10">
    <property type="entry name" value="Ribonuclease Z/Hydroxyacylglutathione hydrolase-like"/>
    <property type="match status" value="1"/>
</dbReference>
<evidence type="ECO:0008006" key="5">
    <source>
        <dbReference type="Google" id="ProtNLM"/>
    </source>
</evidence>
<keyword evidence="3" id="KW-1185">Reference proteome</keyword>
<evidence type="ECO:0000313" key="1">
    <source>
        <dbReference type="EMBL" id="KAF7122066.1"/>
    </source>
</evidence>
<dbReference type="PANTHER" id="PTHR33835">
    <property type="entry name" value="YALI0C07656P"/>
    <property type="match status" value="1"/>
</dbReference>
<dbReference type="Proteomes" id="UP000662466">
    <property type="component" value="Unassembled WGS sequence"/>
</dbReference>
<dbReference type="Pfam" id="PF14234">
    <property type="entry name" value="DUF4336"/>
    <property type="match status" value="1"/>
</dbReference>
<dbReference type="InterPro" id="IPR025638">
    <property type="entry name" value="DUF4336"/>
</dbReference>
<reference evidence="2" key="1">
    <citation type="submission" date="2020-06" db="EMBL/GenBank/DDBJ databases">
        <title>Draft genome sequences of strains closely related to Aspergillus parafelis and Aspergillus hiratsukae.</title>
        <authorList>
            <person name="Dos Santos R.A.C."/>
            <person name="Rivero-Menendez O."/>
            <person name="Steenwyk J.L."/>
            <person name="Mead M.E."/>
            <person name="Goldman G.H."/>
            <person name="Alastruey-Izquierdo A."/>
            <person name="Rokas A."/>
        </authorList>
    </citation>
    <scope>NUCLEOTIDE SEQUENCE</scope>
    <source>
        <strain evidence="1">CNM-CM5793</strain>
        <strain evidence="2">CNM-CM6106</strain>
    </source>
</reference>
<organism evidence="2 4">
    <name type="scientific">Aspergillus hiratsukae</name>
    <dbReference type="NCBI Taxonomy" id="1194566"/>
    <lineage>
        <taxon>Eukaryota</taxon>
        <taxon>Fungi</taxon>
        <taxon>Dikarya</taxon>
        <taxon>Ascomycota</taxon>
        <taxon>Pezizomycotina</taxon>
        <taxon>Eurotiomycetes</taxon>
        <taxon>Eurotiomycetidae</taxon>
        <taxon>Eurotiales</taxon>
        <taxon>Aspergillaceae</taxon>
        <taxon>Aspergillus</taxon>
        <taxon>Aspergillus subgen. Fumigati</taxon>
    </lineage>
</organism>
<accession>A0A8H6PV11</accession>